<sequence length="107" mass="11901">MVRGSEELGLRAPATLGGEAARAIGREQRGNREAAAPPQTPAARPGLGFRDEPRRGRQVTPSAFLRSEVKWDGGSWAAVSRWEKYPWERYAHCGSFQHFTYTIPFAT</sequence>
<gene>
    <name evidence="2" type="ORF">GUJ93_ZPchr0008g11939</name>
</gene>
<keyword evidence="3" id="KW-1185">Reference proteome</keyword>
<comment type="caution">
    <text evidence="2">The sequence shown here is derived from an EMBL/GenBank/DDBJ whole genome shotgun (WGS) entry which is preliminary data.</text>
</comment>
<evidence type="ECO:0000313" key="2">
    <source>
        <dbReference type="EMBL" id="KAG8045069.1"/>
    </source>
</evidence>
<dbReference type="Proteomes" id="UP000729402">
    <property type="component" value="Unassembled WGS sequence"/>
</dbReference>
<dbReference type="EMBL" id="JAAALK010000290">
    <property type="protein sequence ID" value="KAG8045069.1"/>
    <property type="molecule type" value="Genomic_DNA"/>
</dbReference>
<feature type="compositionally biased region" description="Low complexity" evidence="1">
    <location>
        <begin position="34"/>
        <end position="45"/>
    </location>
</feature>
<dbReference type="AlphaFoldDB" id="A0A8J5RTY5"/>
<evidence type="ECO:0000313" key="3">
    <source>
        <dbReference type="Proteomes" id="UP000729402"/>
    </source>
</evidence>
<feature type="region of interest" description="Disordered" evidence="1">
    <location>
        <begin position="1"/>
        <end position="61"/>
    </location>
</feature>
<name>A0A8J5RTY5_ZIZPA</name>
<proteinExistence type="predicted"/>
<protein>
    <submittedName>
        <fullName evidence="2">Uncharacterized protein</fullName>
    </submittedName>
</protein>
<organism evidence="2 3">
    <name type="scientific">Zizania palustris</name>
    <name type="common">Northern wild rice</name>
    <dbReference type="NCBI Taxonomy" id="103762"/>
    <lineage>
        <taxon>Eukaryota</taxon>
        <taxon>Viridiplantae</taxon>
        <taxon>Streptophyta</taxon>
        <taxon>Embryophyta</taxon>
        <taxon>Tracheophyta</taxon>
        <taxon>Spermatophyta</taxon>
        <taxon>Magnoliopsida</taxon>
        <taxon>Liliopsida</taxon>
        <taxon>Poales</taxon>
        <taxon>Poaceae</taxon>
        <taxon>BOP clade</taxon>
        <taxon>Oryzoideae</taxon>
        <taxon>Oryzeae</taxon>
        <taxon>Zizaniinae</taxon>
        <taxon>Zizania</taxon>
    </lineage>
</organism>
<evidence type="ECO:0000256" key="1">
    <source>
        <dbReference type="SAM" id="MobiDB-lite"/>
    </source>
</evidence>
<accession>A0A8J5RTY5</accession>
<reference evidence="2" key="2">
    <citation type="submission" date="2021-02" db="EMBL/GenBank/DDBJ databases">
        <authorList>
            <person name="Kimball J.A."/>
            <person name="Haas M.W."/>
            <person name="Macchietto M."/>
            <person name="Kono T."/>
            <person name="Duquette J."/>
            <person name="Shao M."/>
        </authorList>
    </citation>
    <scope>NUCLEOTIDE SEQUENCE</scope>
    <source>
        <tissue evidence="2">Fresh leaf tissue</tissue>
    </source>
</reference>
<reference evidence="2" key="1">
    <citation type="journal article" date="2021" name="bioRxiv">
        <title>Whole Genome Assembly and Annotation of Northern Wild Rice, Zizania palustris L., Supports a Whole Genome Duplication in the Zizania Genus.</title>
        <authorList>
            <person name="Haas M."/>
            <person name="Kono T."/>
            <person name="Macchietto M."/>
            <person name="Millas R."/>
            <person name="McGilp L."/>
            <person name="Shao M."/>
            <person name="Duquette J."/>
            <person name="Hirsch C.N."/>
            <person name="Kimball J."/>
        </authorList>
    </citation>
    <scope>NUCLEOTIDE SEQUENCE</scope>
    <source>
        <tissue evidence="2">Fresh leaf tissue</tissue>
    </source>
</reference>